<dbReference type="AlphaFoldDB" id="A0A9X1MM56"/>
<sequence length="241" mass="26829">MYRSLVLYATILLGMVAAANAVAQEKAPAVEQSVKPGVNANFLDESLDVNAWIERFEVESREVYHAREEVLKAAGIKPGMRIADVGAGSGFYTRLFARAVGPTGWVYAVDISPKFLQHVSSSNAELGLNNITCVLGGERSIQLPADSVDLVFICDTYHHFEYPQSTLASIHQALRSDGTLVVIDFERIPGESRDWTLDHVRAGKETFRQEIEQAGFTLAEEPKIESFKENYFLRFRKKSAE</sequence>
<dbReference type="PANTHER" id="PTHR43861:SF1">
    <property type="entry name" value="TRANS-ACONITATE 2-METHYLTRANSFERASE"/>
    <property type="match status" value="1"/>
</dbReference>
<dbReference type="CDD" id="cd02440">
    <property type="entry name" value="AdoMet_MTases"/>
    <property type="match status" value="1"/>
</dbReference>
<comment type="caution">
    <text evidence="3">The sequence shown here is derived from an EMBL/GenBank/DDBJ whole genome shotgun (WGS) entry which is preliminary data.</text>
</comment>
<evidence type="ECO:0000313" key="3">
    <source>
        <dbReference type="EMBL" id="MCC9629678.1"/>
    </source>
</evidence>
<evidence type="ECO:0000256" key="1">
    <source>
        <dbReference type="SAM" id="SignalP"/>
    </source>
</evidence>
<feature type="domain" description="Methyltransferase type 11" evidence="2">
    <location>
        <begin position="84"/>
        <end position="182"/>
    </location>
</feature>
<protein>
    <submittedName>
        <fullName evidence="3">Methyltransferase domain-containing protein</fullName>
    </submittedName>
</protein>
<keyword evidence="3" id="KW-0489">Methyltransferase</keyword>
<dbReference type="Proteomes" id="UP001139103">
    <property type="component" value="Unassembled WGS sequence"/>
</dbReference>
<keyword evidence="1" id="KW-0732">Signal</keyword>
<reference evidence="3" key="1">
    <citation type="submission" date="2021-11" db="EMBL/GenBank/DDBJ databases">
        <title>Genome sequence.</title>
        <authorList>
            <person name="Sun Q."/>
        </authorList>
    </citation>
    <scope>NUCLEOTIDE SEQUENCE</scope>
    <source>
        <strain evidence="3">JC732</strain>
    </source>
</reference>
<proteinExistence type="predicted"/>
<feature type="chain" id="PRO_5040933678" evidence="1">
    <location>
        <begin position="24"/>
        <end position="241"/>
    </location>
</feature>
<dbReference type="InterPro" id="IPR029063">
    <property type="entry name" value="SAM-dependent_MTases_sf"/>
</dbReference>
<dbReference type="SUPFAM" id="SSF53335">
    <property type="entry name" value="S-adenosyl-L-methionine-dependent methyltransferases"/>
    <property type="match status" value="1"/>
</dbReference>
<dbReference type="PANTHER" id="PTHR43861">
    <property type="entry name" value="TRANS-ACONITATE 2-METHYLTRANSFERASE-RELATED"/>
    <property type="match status" value="1"/>
</dbReference>
<feature type="signal peptide" evidence="1">
    <location>
        <begin position="1"/>
        <end position="23"/>
    </location>
</feature>
<name>A0A9X1MM56_9BACT</name>
<evidence type="ECO:0000259" key="2">
    <source>
        <dbReference type="Pfam" id="PF08241"/>
    </source>
</evidence>
<keyword evidence="4" id="KW-1185">Reference proteome</keyword>
<dbReference type="GO" id="GO:0032259">
    <property type="term" value="P:methylation"/>
    <property type="evidence" value="ECO:0007669"/>
    <property type="project" value="UniProtKB-KW"/>
</dbReference>
<dbReference type="RefSeq" id="WP_230220167.1">
    <property type="nucleotide sequence ID" value="NZ_JAJKFT010000010.1"/>
</dbReference>
<gene>
    <name evidence="3" type="ORF">LOC68_14895</name>
</gene>
<organism evidence="3 4">
    <name type="scientific">Blastopirellula sediminis</name>
    <dbReference type="NCBI Taxonomy" id="2894196"/>
    <lineage>
        <taxon>Bacteria</taxon>
        <taxon>Pseudomonadati</taxon>
        <taxon>Planctomycetota</taxon>
        <taxon>Planctomycetia</taxon>
        <taxon>Pirellulales</taxon>
        <taxon>Pirellulaceae</taxon>
        <taxon>Blastopirellula</taxon>
    </lineage>
</organism>
<evidence type="ECO:0000313" key="4">
    <source>
        <dbReference type="Proteomes" id="UP001139103"/>
    </source>
</evidence>
<dbReference type="GO" id="GO:0008757">
    <property type="term" value="F:S-adenosylmethionine-dependent methyltransferase activity"/>
    <property type="evidence" value="ECO:0007669"/>
    <property type="project" value="InterPro"/>
</dbReference>
<dbReference type="InterPro" id="IPR013216">
    <property type="entry name" value="Methyltransf_11"/>
</dbReference>
<dbReference type="Pfam" id="PF08241">
    <property type="entry name" value="Methyltransf_11"/>
    <property type="match status" value="1"/>
</dbReference>
<accession>A0A9X1MM56</accession>
<dbReference type="EMBL" id="JAJKFT010000010">
    <property type="protein sequence ID" value="MCC9629678.1"/>
    <property type="molecule type" value="Genomic_DNA"/>
</dbReference>
<keyword evidence="3" id="KW-0808">Transferase</keyword>
<dbReference type="Gene3D" id="3.40.50.150">
    <property type="entry name" value="Vaccinia Virus protein VP39"/>
    <property type="match status" value="1"/>
</dbReference>